<evidence type="ECO:0000313" key="2">
    <source>
        <dbReference type="EMBL" id="ANL84641.1"/>
    </source>
</evidence>
<sequence>MNQLITRASIAEIAKRRDAAVAAYERARAAEAEAKLQMDEAAAMLKIAAPFAAGLFSTREKGQVITDRHYIDGRVWDSVIHSTELNHLMDKKAKDDLRQQLMTDAPEFTEENAYATIEHFAAEAGMIFRRGIAEMFSNLDRRFRSHSGWKIGSRVILDRMFDENGWWNYHRDHRSTLQDIERTFLILDGRKPVADYAGIVGQLESARRLEGHGARQTEVESEFYTIRIFKNGNAHLWFRRDDLVTRANRMIGEYYGEVIPEERKHEDDGGLNDPKREMAKNFGFFPTPDALADRTIDIASLYSRDGILKVLEPSAGTGQLARRAVMAGAAVDCIECQPHLANDLKAAGIYGRVTCSDFLALNPRTTGLYDRIIMNPPFDRERDIDHVMHALKFLNDGGLLVAIMSAHTEFADTRKATSFREHIAKLNGVFSDNPRNSFSSVGTNVNTITLKVWKSGRKVW</sequence>
<evidence type="ECO:0000259" key="1">
    <source>
        <dbReference type="Pfam" id="PF13708"/>
    </source>
</evidence>
<dbReference type="InterPro" id="IPR002052">
    <property type="entry name" value="DNA_methylase_N6_adenine_CS"/>
</dbReference>
<dbReference type="Pfam" id="PF13708">
    <property type="entry name" value="DUF4942"/>
    <property type="match status" value="1"/>
</dbReference>
<reference evidence="2 3" key="1">
    <citation type="submission" date="2015-11" db="EMBL/GenBank/DDBJ databases">
        <title>The limits of bacterial species coexistence and the symbiotic plasmid transference in sympatric Rhizobium populations.</title>
        <authorList>
            <person name="Perez-Carrascal O.M."/>
            <person name="VanInsberghe D."/>
            <person name="Juarez S."/>
            <person name="Polz M.F."/>
            <person name="Vinuesa P."/>
            <person name="Gonzalez V."/>
        </authorList>
    </citation>
    <scope>NUCLEOTIDE SEQUENCE [LARGE SCALE GENOMIC DNA]</scope>
    <source>
        <strain evidence="2 3">N771</strain>
    </source>
</reference>
<dbReference type="PRINTS" id="PR00507">
    <property type="entry name" value="N12N6MTFRASE"/>
</dbReference>
<organism evidence="2 3">
    <name type="scientific">Rhizobium phaseoli</name>
    <dbReference type="NCBI Taxonomy" id="396"/>
    <lineage>
        <taxon>Bacteria</taxon>
        <taxon>Pseudomonadati</taxon>
        <taxon>Pseudomonadota</taxon>
        <taxon>Alphaproteobacteria</taxon>
        <taxon>Hyphomicrobiales</taxon>
        <taxon>Rhizobiaceae</taxon>
        <taxon>Rhizobium/Agrobacterium group</taxon>
        <taxon>Rhizobium</taxon>
    </lineage>
</organism>
<dbReference type="GO" id="GO:0008168">
    <property type="term" value="F:methyltransferase activity"/>
    <property type="evidence" value="ECO:0007669"/>
    <property type="project" value="UniProtKB-KW"/>
</dbReference>
<dbReference type="Gene3D" id="3.40.50.150">
    <property type="entry name" value="Vaccinia Virus protein VP39"/>
    <property type="match status" value="1"/>
</dbReference>
<dbReference type="CDD" id="cd02440">
    <property type="entry name" value="AdoMet_MTases"/>
    <property type="match status" value="1"/>
</dbReference>
<feature type="domain" description="DUF4942" evidence="1">
    <location>
        <begin position="69"/>
        <end position="257"/>
    </location>
</feature>
<name>A0ABM6C8U4_9HYPH</name>
<keyword evidence="2" id="KW-0489">Methyltransferase</keyword>
<dbReference type="GO" id="GO:0032259">
    <property type="term" value="P:methylation"/>
    <property type="evidence" value="ECO:0007669"/>
    <property type="project" value="UniProtKB-KW"/>
</dbReference>
<dbReference type="InterPro" id="IPR029063">
    <property type="entry name" value="SAM-dependent_MTases_sf"/>
</dbReference>
<dbReference type="InterPro" id="IPR031339">
    <property type="entry name" value="DUF4942"/>
</dbReference>
<protein>
    <submittedName>
        <fullName evidence="2">N6 adenine-specific DNA methylase protein</fullName>
    </submittedName>
</protein>
<accession>A0ABM6C8U4</accession>
<dbReference type="SUPFAM" id="SSF53335">
    <property type="entry name" value="S-adenosyl-L-methionine-dependent methyltransferases"/>
    <property type="match status" value="1"/>
</dbReference>
<dbReference type="EMBL" id="CP013568">
    <property type="protein sequence ID" value="ANL84641.1"/>
    <property type="molecule type" value="Genomic_DNA"/>
</dbReference>
<dbReference type="PROSITE" id="PS00092">
    <property type="entry name" value="N6_MTASE"/>
    <property type="match status" value="1"/>
</dbReference>
<proteinExistence type="predicted"/>
<keyword evidence="2" id="KW-0808">Transferase</keyword>
<keyword evidence="3" id="KW-1185">Reference proteome</keyword>
<gene>
    <name evidence="2" type="ORF">AMC81_CH01860</name>
</gene>
<dbReference type="RefSeq" id="WP_064832511.1">
    <property type="nucleotide sequence ID" value="NZ_CP013568.1"/>
</dbReference>
<dbReference type="Proteomes" id="UP000078551">
    <property type="component" value="Chromosome"/>
</dbReference>
<evidence type="ECO:0000313" key="3">
    <source>
        <dbReference type="Proteomes" id="UP000078551"/>
    </source>
</evidence>